<reference evidence="4" key="1">
    <citation type="submission" date="2021-08" db="EMBL/GenBank/DDBJ databases">
        <authorList>
            <person name="Stevens D.C."/>
        </authorList>
    </citation>
    <scope>NUCLEOTIDE SEQUENCE</scope>
    <source>
        <strain evidence="4">DSM 53165</strain>
    </source>
</reference>
<feature type="domain" description="Methyltransferase" evidence="3">
    <location>
        <begin position="75"/>
        <end position="166"/>
    </location>
</feature>
<dbReference type="InterPro" id="IPR041698">
    <property type="entry name" value="Methyltransf_25"/>
</dbReference>
<evidence type="ECO:0000313" key="5">
    <source>
        <dbReference type="Proteomes" id="UP001139031"/>
    </source>
</evidence>
<dbReference type="RefSeq" id="WP_224192490.1">
    <property type="nucleotide sequence ID" value="NZ_JAIRAU010000019.1"/>
</dbReference>
<evidence type="ECO:0000256" key="1">
    <source>
        <dbReference type="ARBA" id="ARBA00022603"/>
    </source>
</evidence>
<keyword evidence="2" id="KW-0808">Transferase</keyword>
<dbReference type="PANTHER" id="PTHR43861:SF1">
    <property type="entry name" value="TRANS-ACONITATE 2-METHYLTRANSFERASE"/>
    <property type="match status" value="1"/>
</dbReference>
<keyword evidence="1 4" id="KW-0489">Methyltransferase</keyword>
<dbReference type="Gene3D" id="3.40.50.150">
    <property type="entry name" value="Vaccinia Virus protein VP39"/>
    <property type="match status" value="1"/>
</dbReference>
<dbReference type="InterPro" id="IPR029063">
    <property type="entry name" value="SAM-dependent_MTases_sf"/>
</dbReference>
<sequence length="286" mass="31725">MGPADLIVELPSGALDAVFLEGYEGARRIMGVSIADIYDEYVAHRYDEDPFGIIRTSGRIALEQAARHVSEDPEVLDLGMGTGETLRQVRHRLQAAKLRGVDISPRMVELARLKLPEARLVCGDAVTAARRTEPRSIDLAMTHFLLNYVELDALTKGIARALKPDGLWSIVTTTAESFRHMQRLALRIVDEATLRAQMSVPRSPLHLAAELRAQRFELMEVTELEQPIELPDTEALLGFALGAGWFACDLLASLARSGLDPFAEWLEDIFPLRDVARVCICVARKI</sequence>
<protein>
    <submittedName>
        <fullName evidence="4">Methyltransferase domain-containing protein</fullName>
    </submittedName>
</protein>
<dbReference type="Proteomes" id="UP001139031">
    <property type="component" value="Unassembled WGS sequence"/>
</dbReference>
<accession>A0ABS7TR73</accession>
<dbReference type="Pfam" id="PF13649">
    <property type="entry name" value="Methyltransf_25"/>
    <property type="match status" value="1"/>
</dbReference>
<proteinExistence type="predicted"/>
<dbReference type="GO" id="GO:0008168">
    <property type="term" value="F:methyltransferase activity"/>
    <property type="evidence" value="ECO:0007669"/>
    <property type="project" value="UniProtKB-KW"/>
</dbReference>
<dbReference type="GO" id="GO:0032259">
    <property type="term" value="P:methylation"/>
    <property type="evidence" value="ECO:0007669"/>
    <property type="project" value="UniProtKB-KW"/>
</dbReference>
<gene>
    <name evidence="4" type="ORF">K7C98_15770</name>
</gene>
<dbReference type="CDD" id="cd02440">
    <property type="entry name" value="AdoMet_MTases"/>
    <property type="match status" value="1"/>
</dbReference>
<comment type="caution">
    <text evidence="4">The sequence shown here is derived from an EMBL/GenBank/DDBJ whole genome shotgun (WGS) entry which is preliminary data.</text>
</comment>
<evidence type="ECO:0000313" key="4">
    <source>
        <dbReference type="EMBL" id="MBZ5710720.1"/>
    </source>
</evidence>
<dbReference type="PANTHER" id="PTHR43861">
    <property type="entry name" value="TRANS-ACONITATE 2-METHYLTRANSFERASE-RELATED"/>
    <property type="match status" value="1"/>
</dbReference>
<evidence type="ECO:0000256" key="2">
    <source>
        <dbReference type="ARBA" id="ARBA00022679"/>
    </source>
</evidence>
<dbReference type="SUPFAM" id="SSF53335">
    <property type="entry name" value="S-adenosyl-L-methionine-dependent methyltransferases"/>
    <property type="match status" value="1"/>
</dbReference>
<keyword evidence="5" id="KW-1185">Reference proteome</keyword>
<organism evidence="4 5">
    <name type="scientific">Nannocystis pusilla</name>
    <dbReference type="NCBI Taxonomy" id="889268"/>
    <lineage>
        <taxon>Bacteria</taxon>
        <taxon>Pseudomonadati</taxon>
        <taxon>Myxococcota</taxon>
        <taxon>Polyangia</taxon>
        <taxon>Nannocystales</taxon>
        <taxon>Nannocystaceae</taxon>
        <taxon>Nannocystis</taxon>
    </lineage>
</organism>
<dbReference type="EMBL" id="JAIRAU010000019">
    <property type="protein sequence ID" value="MBZ5710720.1"/>
    <property type="molecule type" value="Genomic_DNA"/>
</dbReference>
<evidence type="ECO:0000259" key="3">
    <source>
        <dbReference type="Pfam" id="PF13649"/>
    </source>
</evidence>
<name>A0ABS7TR73_9BACT</name>